<keyword evidence="3" id="KW-0285">Flavoprotein</keyword>
<evidence type="ECO:0000256" key="4">
    <source>
        <dbReference type="ARBA" id="ARBA00022827"/>
    </source>
</evidence>
<dbReference type="InterPro" id="IPR050416">
    <property type="entry name" value="FAD-linked_Oxidoreductase"/>
</dbReference>
<comment type="cofactor">
    <cofactor evidence="1">
        <name>FAD</name>
        <dbReference type="ChEBI" id="CHEBI:57692"/>
    </cofactor>
</comment>
<dbReference type="PROSITE" id="PS51387">
    <property type="entry name" value="FAD_PCMH"/>
    <property type="match status" value="1"/>
</dbReference>
<dbReference type="UniPathway" id="UPA00991">
    <property type="reaction ID" value="UER00939"/>
</dbReference>
<dbReference type="InterPro" id="IPR012951">
    <property type="entry name" value="BBE"/>
</dbReference>
<dbReference type="Proteomes" id="UP000030746">
    <property type="component" value="Unassembled WGS sequence"/>
</dbReference>
<feature type="domain" description="FAD-binding PCMH-type" evidence="7">
    <location>
        <begin position="65"/>
        <end position="255"/>
    </location>
</feature>
<dbReference type="InterPro" id="IPR006094">
    <property type="entry name" value="Oxid_FAD_bind_N"/>
</dbReference>
<dbReference type="GeneID" id="20251006"/>
<keyword evidence="6" id="KW-0732">Signal</keyword>
<evidence type="ECO:0000256" key="6">
    <source>
        <dbReference type="SAM" id="SignalP"/>
    </source>
</evidence>
<dbReference type="OrthoDB" id="9983560at2759"/>
<proteinExistence type="inferred from homology"/>
<accession>V4C5Z8</accession>
<keyword evidence="5" id="KW-0560">Oxidoreductase</keyword>
<dbReference type="InterPro" id="IPR016169">
    <property type="entry name" value="FAD-bd_PCMH_sub2"/>
</dbReference>
<evidence type="ECO:0000259" key="7">
    <source>
        <dbReference type="PROSITE" id="PS51387"/>
    </source>
</evidence>
<evidence type="ECO:0000313" key="9">
    <source>
        <dbReference type="Proteomes" id="UP000030746"/>
    </source>
</evidence>
<dbReference type="OMA" id="VNRYQFG"/>
<organism evidence="8 9">
    <name type="scientific">Lottia gigantea</name>
    <name type="common">Giant owl limpet</name>
    <dbReference type="NCBI Taxonomy" id="225164"/>
    <lineage>
        <taxon>Eukaryota</taxon>
        <taxon>Metazoa</taxon>
        <taxon>Spiralia</taxon>
        <taxon>Lophotrochozoa</taxon>
        <taxon>Mollusca</taxon>
        <taxon>Gastropoda</taxon>
        <taxon>Patellogastropoda</taxon>
        <taxon>Lottioidea</taxon>
        <taxon>Lottiidae</taxon>
        <taxon>Lottia</taxon>
    </lineage>
</organism>
<feature type="chain" id="PRO_5004718208" description="FAD-binding PCMH-type domain-containing protein" evidence="6">
    <location>
        <begin position="21"/>
        <end position="537"/>
    </location>
</feature>
<dbReference type="EMBL" id="KB201360">
    <property type="protein sequence ID" value="ESO97044.1"/>
    <property type="molecule type" value="Genomic_DNA"/>
</dbReference>
<gene>
    <name evidence="8" type="ORF">LOTGIDRAFT_239224</name>
</gene>
<dbReference type="PROSITE" id="PS00862">
    <property type="entry name" value="OX2_COVAL_FAD"/>
    <property type="match status" value="1"/>
</dbReference>
<dbReference type="CTD" id="20251006"/>
<dbReference type="InterPro" id="IPR036318">
    <property type="entry name" value="FAD-bd_PCMH-like_sf"/>
</dbReference>
<evidence type="ECO:0000256" key="1">
    <source>
        <dbReference type="ARBA" id="ARBA00001974"/>
    </source>
</evidence>
<evidence type="ECO:0000313" key="8">
    <source>
        <dbReference type="EMBL" id="ESO97044.1"/>
    </source>
</evidence>
<name>V4C5Z8_LOTGI</name>
<dbReference type="Gene3D" id="3.30.465.10">
    <property type="match status" value="2"/>
</dbReference>
<dbReference type="InterPro" id="IPR016166">
    <property type="entry name" value="FAD-bd_PCMH"/>
</dbReference>
<evidence type="ECO:0000256" key="5">
    <source>
        <dbReference type="ARBA" id="ARBA00023002"/>
    </source>
</evidence>
<dbReference type="GO" id="GO:0071949">
    <property type="term" value="F:FAD binding"/>
    <property type="evidence" value="ECO:0007669"/>
    <property type="project" value="InterPro"/>
</dbReference>
<dbReference type="InterPro" id="IPR006093">
    <property type="entry name" value="Oxy_OxRdtase_FAD_BS"/>
</dbReference>
<evidence type="ECO:0000256" key="3">
    <source>
        <dbReference type="ARBA" id="ARBA00022630"/>
    </source>
</evidence>
<dbReference type="Pfam" id="PF08031">
    <property type="entry name" value="BBE"/>
    <property type="match status" value="1"/>
</dbReference>
<dbReference type="PANTHER" id="PTHR42973:SF39">
    <property type="entry name" value="FAD-BINDING PCMH-TYPE DOMAIN-CONTAINING PROTEIN"/>
    <property type="match status" value="1"/>
</dbReference>
<dbReference type="HOGENOM" id="CLU_018354_4_4_1"/>
<dbReference type="STRING" id="225164.V4C5Z8"/>
<protein>
    <recommendedName>
        <fullName evidence="7">FAD-binding PCMH-type domain-containing protein</fullName>
    </recommendedName>
</protein>
<keyword evidence="4" id="KW-0274">FAD</keyword>
<dbReference type="AlphaFoldDB" id="V4C5Z8"/>
<comment type="similarity">
    <text evidence="2">Belongs to the oxygen-dependent FAD-linked oxidoreductase family.</text>
</comment>
<sequence length="537" mass="58980">MKVVVILVIFHLLYLDGGVAIICHHPCPLIPLTQLNDFKKSLTGPTLSPADVGYANASLMQNRRVTEHPGLIVYALDASDVQKTVVFSKKHSLKLAVQSTGHSYVGRSTVEGGILLILSKLKQIKVELNSTRSPHGEVMVETGNMWGGVYEEVDKYGRVVVGGSDPSVGMGGYTQGGGHSPICRSLGLAVDNLLEVKLIIADGGTVTTSTSGTTIKHTNGTVINSNDADLFWALRGGGGGTWGVVLSFTFKLHLPPNNGMMTAISVFNMYELNSGFIAPGAAVLKKYFEFLKTVDEKWGGYALYSTMPLDNTHFGTLTLDLVYFGGWTQAVQNKMDAFMATLTTKPVYTALKKYTSFWEYQKNVPADRGGARIYLYNSLLQNDTDYDSLVDTLVQHAVTKPYPLLQGCTNTFIGGATRQGSEKETSISVGFRTATHSLSCFLGWGDPKYDADGEKFGLRFGDELQKYGKAVYFNEPTEDISDWKEATWGKDNYARLLTIKKKWDPEQLFWCHHCVGSDLPRKQYCPVCIFDDKSLVG</sequence>
<dbReference type="GO" id="GO:0016491">
    <property type="term" value="F:oxidoreductase activity"/>
    <property type="evidence" value="ECO:0007669"/>
    <property type="project" value="UniProtKB-KW"/>
</dbReference>
<dbReference type="PANTHER" id="PTHR42973">
    <property type="entry name" value="BINDING OXIDOREDUCTASE, PUTATIVE (AFU_ORTHOLOGUE AFUA_1G17690)-RELATED"/>
    <property type="match status" value="1"/>
</dbReference>
<dbReference type="RefSeq" id="XP_009052268.1">
    <property type="nucleotide sequence ID" value="XM_009054020.1"/>
</dbReference>
<feature type="signal peptide" evidence="6">
    <location>
        <begin position="1"/>
        <end position="20"/>
    </location>
</feature>
<evidence type="ECO:0000256" key="2">
    <source>
        <dbReference type="ARBA" id="ARBA00005466"/>
    </source>
</evidence>
<reference evidence="8 9" key="1">
    <citation type="journal article" date="2013" name="Nature">
        <title>Insights into bilaterian evolution from three spiralian genomes.</title>
        <authorList>
            <person name="Simakov O."/>
            <person name="Marletaz F."/>
            <person name="Cho S.J."/>
            <person name="Edsinger-Gonzales E."/>
            <person name="Havlak P."/>
            <person name="Hellsten U."/>
            <person name="Kuo D.H."/>
            <person name="Larsson T."/>
            <person name="Lv J."/>
            <person name="Arendt D."/>
            <person name="Savage R."/>
            <person name="Osoegawa K."/>
            <person name="de Jong P."/>
            <person name="Grimwood J."/>
            <person name="Chapman J.A."/>
            <person name="Shapiro H."/>
            <person name="Aerts A."/>
            <person name="Otillar R.P."/>
            <person name="Terry A.Y."/>
            <person name="Boore J.L."/>
            <person name="Grigoriev I.V."/>
            <person name="Lindberg D.R."/>
            <person name="Seaver E.C."/>
            <person name="Weisblat D.A."/>
            <person name="Putnam N.H."/>
            <person name="Rokhsar D.S."/>
        </authorList>
    </citation>
    <scope>NUCLEOTIDE SEQUENCE [LARGE SCALE GENOMIC DNA]</scope>
</reference>
<dbReference type="KEGG" id="lgi:LOTGIDRAFT_239224"/>
<dbReference type="Pfam" id="PF01565">
    <property type="entry name" value="FAD_binding_4"/>
    <property type="match status" value="1"/>
</dbReference>
<keyword evidence="9" id="KW-1185">Reference proteome</keyword>
<dbReference type="SUPFAM" id="SSF56176">
    <property type="entry name" value="FAD-binding/transporter-associated domain-like"/>
    <property type="match status" value="1"/>
</dbReference>